<dbReference type="CDD" id="cd02947">
    <property type="entry name" value="TRX_family"/>
    <property type="match status" value="1"/>
</dbReference>
<dbReference type="InterPro" id="IPR005746">
    <property type="entry name" value="Thioredoxin"/>
</dbReference>
<comment type="similarity">
    <text evidence="1">Belongs to the thioredoxin family.</text>
</comment>
<organism evidence="9 10">
    <name type="scientific">Reinekea forsetii</name>
    <dbReference type="NCBI Taxonomy" id="1336806"/>
    <lineage>
        <taxon>Bacteria</taxon>
        <taxon>Pseudomonadati</taxon>
        <taxon>Pseudomonadota</taxon>
        <taxon>Gammaproteobacteria</taxon>
        <taxon>Oceanospirillales</taxon>
        <taxon>Saccharospirillaceae</taxon>
        <taxon>Reinekea</taxon>
    </lineage>
</organism>
<dbReference type="GO" id="GO:0015035">
    <property type="term" value="F:protein-disulfide reductase activity"/>
    <property type="evidence" value="ECO:0007669"/>
    <property type="project" value="UniProtKB-UniRule"/>
</dbReference>
<dbReference type="FunFam" id="3.40.30.10:FF:000001">
    <property type="entry name" value="Thioredoxin"/>
    <property type="match status" value="1"/>
</dbReference>
<dbReference type="InterPro" id="IPR049299">
    <property type="entry name" value="Thio2_N"/>
</dbReference>
<dbReference type="PRINTS" id="PR00421">
    <property type="entry name" value="THIOREDOXIN"/>
</dbReference>
<dbReference type="SUPFAM" id="SSF52833">
    <property type="entry name" value="Thioredoxin-like"/>
    <property type="match status" value="1"/>
</dbReference>
<dbReference type="InterPro" id="IPR036249">
    <property type="entry name" value="Thioredoxin-like_sf"/>
</dbReference>
<keyword evidence="2" id="KW-0813">Transport</keyword>
<reference evidence="9 10" key="1">
    <citation type="journal article" date="2017" name="Environ. Microbiol.">
        <title>Genomic and physiological analyses of 'Reinekea forsetii' reveal a versatile opportunistic lifestyle during spring algae blooms.</title>
        <authorList>
            <person name="Avci B."/>
            <person name="Hahnke R.L."/>
            <person name="Chafee M."/>
            <person name="Fischer T."/>
            <person name="Gruber-Vodicka H."/>
            <person name="Tegetmeyer H.E."/>
            <person name="Harder J."/>
            <person name="Fuchs B.M."/>
            <person name="Amann R.I."/>
            <person name="Teeling H."/>
        </authorList>
    </citation>
    <scope>NUCLEOTIDE SEQUENCE [LARGE SCALE GENOMIC DNA]</scope>
    <source>
        <strain evidence="9 10">Hel1_31_D35</strain>
    </source>
</reference>
<evidence type="ECO:0000256" key="7">
    <source>
        <dbReference type="NCBIfam" id="TIGR01068"/>
    </source>
</evidence>
<proteinExistence type="inferred from homology"/>
<evidence type="ECO:0000256" key="3">
    <source>
        <dbReference type="ARBA" id="ARBA00022723"/>
    </source>
</evidence>
<keyword evidence="3" id="KW-0479">Metal-binding</keyword>
<evidence type="ECO:0000256" key="2">
    <source>
        <dbReference type="ARBA" id="ARBA00022448"/>
    </source>
</evidence>
<evidence type="ECO:0000256" key="4">
    <source>
        <dbReference type="ARBA" id="ARBA00022982"/>
    </source>
</evidence>
<evidence type="ECO:0000259" key="8">
    <source>
        <dbReference type="PROSITE" id="PS51352"/>
    </source>
</evidence>
<gene>
    <name evidence="9" type="ORF">REIFOR_01503</name>
</gene>
<dbReference type="NCBIfam" id="TIGR01068">
    <property type="entry name" value="thioredoxin"/>
    <property type="match status" value="1"/>
</dbReference>
<dbReference type="Gene3D" id="2.30.30.380">
    <property type="entry name" value="Zn-finger domain of Sec23/24"/>
    <property type="match status" value="1"/>
</dbReference>
<dbReference type="GO" id="GO:0005829">
    <property type="term" value="C:cytosol"/>
    <property type="evidence" value="ECO:0007669"/>
    <property type="project" value="TreeGrafter"/>
</dbReference>
<dbReference type="EMBL" id="CP011797">
    <property type="protein sequence ID" value="ATX76649.1"/>
    <property type="molecule type" value="Genomic_DNA"/>
</dbReference>
<dbReference type="Proteomes" id="UP000229757">
    <property type="component" value="Chromosome"/>
</dbReference>
<evidence type="ECO:0000313" key="10">
    <source>
        <dbReference type="Proteomes" id="UP000229757"/>
    </source>
</evidence>
<evidence type="ECO:0000256" key="5">
    <source>
        <dbReference type="ARBA" id="ARBA00023157"/>
    </source>
</evidence>
<dbReference type="InterPro" id="IPR013766">
    <property type="entry name" value="Thioredoxin_domain"/>
</dbReference>
<dbReference type="PANTHER" id="PTHR45663">
    <property type="entry name" value="GEO12009P1"/>
    <property type="match status" value="1"/>
</dbReference>
<keyword evidence="5" id="KW-1015">Disulfide bond</keyword>
<dbReference type="Pfam" id="PF21352">
    <property type="entry name" value="Zn_ribbon_Thio2"/>
    <property type="match status" value="1"/>
</dbReference>
<accession>A0A2K8KRD8</accession>
<protein>
    <recommendedName>
        <fullName evidence="7">Thioredoxin</fullName>
    </recommendedName>
</protein>
<dbReference type="NCBIfam" id="NF008229">
    <property type="entry name" value="PRK10996.1"/>
    <property type="match status" value="1"/>
</dbReference>
<dbReference type="InterPro" id="IPR017937">
    <property type="entry name" value="Thioredoxin_CS"/>
</dbReference>
<name>A0A2K8KRD8_9GAMM</name>
<keyword evidence="10" id="KW-1185">Reference proteome</keyword>
<feature type="domain" description="Thioredoxin" evidence="8">
    <location>
        <begin position="25"/>
        <end position="142"/>
    </location>
</feature>
<evidence type="ECO:0000256" key="1">
    <source>
        <dbReference type="ARBA" id="ARBA00008987"/>
    </source>
</evidence>
<sequence>MLNISCAACTTLNRVPKERLMDKATCGRCKAPLFSFRPVAVTEQNFAKVVLKTDLPVVVDFWASWCGPCVQFGPIFEQAAASWEPRVRFVKVDADSAPGLSQTYGIRSIPSLLLFHRGAVVDRQAGAMPASMFDQWLEKKVADLGG</sequence>
<dbReference type="GO" id="GO:0046872">
    <property type="term" value="F:metal ion binding"/>
    <property type="evidence" value="ECO:0007669"/>
    <property type="project" value="UniProtKB-KW"/>
</dbReference>
<dbReference type="PROSITE" id="PS00194">
    <property type="entry name" value="THIOREDOXIN_1"/>
    <property type="match status" value="1"/>
</dbReference>
<evidence type="ECO:0000256" key="6">
    <source>
        <dbReference type="ARBA" id="ARBA00023284"/>
    </source>
</evidence>
<dbReference type="RefSeq" id="WP_100258725.1">
    <property type="nucleotide sequence ID" value="NZ_CP011797.1"/>
</dbReference>
<dbReference type="Gene3D" id="3.40.30.10">
    <property type="entry name" value="Glutaredoxin"/>
    <property type="match status" value="1"/>
</dbReference>
<dbReference type="AlphaFoldDB" id="A0A2K8KRD8"/>
<evidence type="ECO:0000313" key="9">
    <source>
        <dbReference type="EMBL" id="ATX76649.1"/>
    </source>
</evidence>
<keyword evidence="4" id="KW-0249">Electron transport</keyword>
<dbReference type="PROSITE" id="PS51352">
    <property type="entry name" value="THIOREDOXIN_2"/>
    <property type="match status" value="1"/>
</dbReference>
<dbReference type="PANTHER" id="PTHR45663:SF40">
    <property type="entry name" value="THIOREDOXIN 2"/>
    <property type="match status" value="1"/>
</dbReference>
<dbReference type="OrthoDB" id="9790390at2"/>
<keyword evidence="6" id="KW-0676">Redox-active center</keyword>
<dbReference type="KEGG" id="rfo:REIFOR_01503"/>
<dbReference type="Pfam" id="PF00085">
    <property type="entry name" value="Thioredoxin"/>
    <property type="match status" value="1"/>
</dbReference>